<dbReference type="Gene3D" id="3.40.50.1980">
    <property type="entry name" value="Nitrogenase molybdenum iron protein domain"/>
    <property type="match status" value="2"/>
</dbReference>
<proteinExistence type="predicted"/>
<sequence length="355" mass="39873">MNKKIVYAVFISVLGLSLFAAGQKESHGAETAEREQQHTRIVNLSPPVYSMLLTFPQLADSVVGVNPRTFSTSNPQVLHIVNSTAKNIDTSFVNNDFTINVESLASLHPSLIIYYGDFEKKNLANIDTPLLNMHLKDMNPQTLTEKWEALLADTFRIKNPERFKKQWQETNILTEKILHTGEHKKLKALFIFSYLGGKITVSGKNSYGDAFLKMAGFENSAAVEGFADGAGQAAVSMEQIHAWNPDVIFINNMRVGKNVIVAAHILQNKVDGSDWSFITAVKEKHVFDIPQGTYSWGMPCADSPLLPLWMLLKVYPDRYTEAEFKARIKHYYKEMYAADLPDTVISDMLKPIAIQ</sequence>
<evidence type="ECO:0000259" key="2">
    <source>
        <dbReference type="PROSITE" id="PS50983"/>
    </source>
</evidence>
<name>A0A975ICW8_9SPIR</name>
<dbReference type="InterPro" id="IPR050902">
    <property type="entry name" value="ABC_Transporter_SBP"/>
</dbReference>
<dbReference type="PROSITE" id="PS50983">
    <property type="entry name" value="FE_B12_PBP"/>
    <property type="match status" value="1"/>
</dbReference>
<dbReference type="PANTHER" id="PTHR30535">
    <property type="entry name" value="VITAMIN B12-BINDING PROTEIN"/>
    <property type="match status" value="1"/>
</dbReference>
<reference evidence="3" key="1">
    <citation type="submission" date="2020-05" db="EMBL/GenBank/DDBJ databases">
        <authorList>
            <person name="Zeng H."/>
            <person name="Chan Y.K."/>
            <person name="Watt R.M."/>
        </authorList>
    </citation>
    <scope>NUCLEOTIDE SEQUENCE</scope>
    <source>
        <strain evidence="3">ATCC 700773</strain>
    </source>
</reference>
<feature type="signal peptide" evidence="1">
    <location>
        <begin position="1"/>
        <end position="20"/>
    </location>
</feature>
<dbReference type="PANTHER" id="PTHR30535:SF34">
    <property type="entry name" value="MOLYBDATE-BINDING PROTEIN MOLA"/>
    <property type="match status" value="1"/>
</dbReference>
<dbReference type="RefSeq" id="WP_210118329.1">
    <property type="nucleotide sequence ID" value="NZ_CP054257.1"/>
</dbReference>
<reference evidence="3" key="2">
    <citation type="journal article" date="2021" name="Microbiol. Resour. Announc.">
        <title>Complete Genome Sequences of Three Human Oral Treponema parvum Isolates.</title>
        <authorList>
            <person name="Zeng H."/>
            <person name="Watt R.M."/>
        </authorList>
    </citation>
    <scope>NUCLEOTIDE SEQUENCE</scope>
    <source>
        <strain evidence="3">ATCC 700773</strain>
    </source>
</reference>
<evidence type="ECO:0000313" key="4">
    <source>
        <dbReference type="Proteomes" id="UP000671995"/>
    </source>
</evidence>
<dbReference type="AlphaFoldDB" id="A0A975ICW8"/>
<dbReference type="EMBL" id="CP054257">
    <property type="protein sequence ID" value="QTQ11534.1"/>
    <property type="molecule type" value="Genomic_DNA"/>
</dbReference>
<accession>A0A975ICW8</accession>
<dbReference type="Proteomes" id="UP000671995">
    <property type="component" value="Chromosome"/>
</dbReference>
<feature type="domain" description="Fe/B12 periplasmic-binding" evidence="2">
    <location>
        <begin position="40"/>
        <end position="318"/>
    </location>
</feature>
<dbReference type="GO" id="GO:0071281">
    <property type="term" value="P:cellular response to iron ion"/>
    <property type="evidence" value="ECO:0007669"/>
    <property type="project" value="TreeGrafter"/>
</dbReference>
<dbReference type="Pfam" id="PF01497">
    <property type="entry name" value="Peripla_BP_2"/>
    <property type="match status" value="1"/>
</dbReference>
<gene>
    <name evidence="3" type="ORF">HRI96_04530</name>
</gene>
<evidence type="ECO:0000256" key="1">
    <source>
        <dbReference type="SAM" id="SignalP"/>
    </source>
</evidence>
<feature type="chain" id="PRO_5037540109" evidence="1">
    <location>
        <begin position="21"/>
        <end position="355"/>
    </location>
</feature>
<organism evidence="3 4">
    <name type="scientific">Treponema parvum</name>
    <dbReference type="NCBI Taxonomy" id="138851"/>
    <lineage>
        <taxon>Bacteria</taxon>
        <taxon>Pseudomonadati</taxon>
        <taxon>Spirochaetota</taxon>
        <taxon>Spirochaetia</taxon>
        <taxon>Spirochaetales</taxon>
        <taxon>Treponemataceae</taxon>
        <taxon>Treponema</taxon>
    </lineage>
</organism>
<dbReference type="SUPFAM" id="SSF53807">
    <property type="entry name" value="Helical backbone' metal receptor"/>
    <property type="match status" value="1"/>
</dbReference>
<evidence type="ECO:0000313" key="3">
    <source>
        <dbReference type="EMBL" id="QTQ11534.1"/>
    </source>
</evidence>
<protein>
    <submittedName>
        <fullName evidence="3">ABC transporter substrate-binding protein</fullName>
    </submittedName>
</protein>
<dbReference type="InterPro" id="IPR002491">
    <property type="entry name" value="ABC_transptr_periplasmic_BD"/>
</dbReference>
<keyword evidence="1" id="KW-0732">Signal</keyword>
<dbReference type="Gene3D" id="1.20.58.2180">
    <property type="match status" value="1"/>
</dbReference>